<accession>A0A5C8ZNE6</accession>
<dbReference type="Gene3D" id="6.10.340.10">
    <property type="match status" value="1"/>
</dbReference>
<dbReference type="InterPro" id="IPR003607">
    <property type="entry name" value="HD/PDEase_dom"/>
</dbReference>
<dbReference type="Proteomes" id="UP000321039">
    <property type="component" value="Unassembled WGS sequence"/>
</dbReference>
<dbReference type="Gene3D" id="3.40.190.10">
    <property type="entry name" value="Periplasmic binding protein-like II"/>
    <property type="match status" value="2"/>
</dbReference>
<dbReference type="RefSeq" id="WP_148070448.1">
    <property type="nucleotide sequence ID" value="NZ_VRZA01000015.1"/>
</dbReference>
<proteinExistence type="predicted"/>
<dbReference type="InterPro" id="IPR052020">
    <property type="entry name" value="Cyclic_di-GMP/3'3'-cGAMP_PDE"/>
</dbReference>
<dbReference type="SUPFAM" id="SSF109604">
    <property type="entry name" value="HD-domain/PDEase-like"/>
    <property type="match status" value="2"/>
</dbReference>
<dbReference type="PANTHER" id="PTHR45228:SF5">
    <property type="entry name" value="CYCLIC DI-GMP PHOSPHODIESTERASE VC_1348-RELATED"/>
    <property type="match status" value="1"/>
</dbReference>
<dbReference type="CDD" id="cd00077">
    <property type="entry name" value="HDc"/>
    <property type="match status" value="2"/>
</dbReference>
<dbReference type="SMART" id="SM00062">
    <property type="entry name" value="PBPb"/>
    <property type="match status" value="1"/>
</dbReference>
<dbReference type="CDD" id="cd01007">
    <property type="entry name" value="PBP2_BvgS_HisK_like"/>
    <property type="match status" value="1"/>
</dbReference>
<feature type="domain" description="HD-GYP" evidence="1">
    <location>
        <begin position="829"/>
        <end position="1032"/>
    </location>
</feature>
<evidence type="ECO:0000259" key="1">
    <source>
        <dbReference type="PROSITE" id="PS51832"/>
    </source>
</evidence>
<reference evidence="2 3" key="1">
    <citation type="submission" date="2019-08" db="EMBL/GenBank/DDBJ databases">
        <title>Parahaliea maris sp. nov., isolated from the surface seawater.</title>
        <authorList>
            <person name="Liu Y."/>
        </authorList>
    </citation>
    <scope>NUCLEOTIDE SEQUENCE [LARGE SCALE GENOMIC DNA]</scope>
    <source>
        <strain evidence="2 3">HSLHS9</strain>
    </source>
</reference>
<dbReference type="Pfam" id="PF13487">
    <property type="entry name" value="HD_5"/>
    <property type="match status" value="1"/>
</dbReference>
<dbReference type="InterPro" id="IPR037522">
    <property type="entry name" value="HD_GYP_dom"/>
</dbReference>
<gene>
    <name evidence="2" type="ORF">FV139_20935</name>
</gene>
<evidence type="ECO:0000313" key="2">
    <source>
        <dbReference type="EMBL" id="TXS88901.1"/>
    </source>
</evidence>
<dbReference type="PANTHER" id="PTHR45228">
    <property type="entry name" value="CYCLIC DI-GMP PHOSPHODIESTERASE TM_0186-RELATED"/>
    <property type="match status" value="1"/>
</dbReference>
<dbReference type="SUPFAM" id="SSF53850">
    <property type="entry name" value="Periplasmic binding protein-like II"/>
    <property type="match status" value="1"/>
</dbReference>
<dbReference type="InterPro" id="IPR001638">
    <property type="entry name" value="Solute-binding_3/MltF_N"/>
</dbReference>
<keyword evidence="3" id="KW-1185">Reference proteome</keyword>
<dbReference type="SMART" id="SM00471">
    <property type="entry name" value="HDc"/>
    <property type="match status" value="1"/>
</dbReference>
<protein>
    <submittedName>
        <fullName evidence="2">Transporter substrate-binding domain-containing protein</fullName>
    </submittedName>
</protein>
<dbReference type="GO" id="GO:0008081">
    <property type="term" value="F:phosphoric diester hydrolase activity"/>
    <property type="evidence" value="ECO:0007669"/>
    <property type="project" value="UniProtKB-ARBA"/>
</dbReference>
<dbReference type="EMBL" id="VRZA01000015">
    <property type="protein sequence ID" value="TXS88901.1"/>
    <property type="molecule type" value="Genomic_DNA"/>
</dbReference>
<name>A0A5C8ZNE6_9GAMM</name>
<evidence type="ECO:0000313" key="3">
    <source>
        <dbReference type="Proteomes" id="UP000321039"/>
    </source>
</evidence>
<comment type="caution">
    <text evidence="2">The sequence shown here is derived from an EMBL/GenBank/DDBJ whole genome shotgun (WGS) entry which is preliminary data.</text>
</comment>
<organism evidence="2 3">
    <name type="scientific">Parahaliea maris</name>
    <dbReference type="NCBI Taxonomy" id="2716870"/>
    <lineage>
        <taxon>Bacteria</taxon>
        <taxon>Pseudomonadati</taxon>
        <taxon>Pseudomonadota</taxon>
        <taxon>Gammaproteobacteria</taxon>
        <taxon>Cellvibrionales</taxon>
        <taxon>Halieaceae</taxon>
        <taxon>Parahaliea</taxon>
    </lineage>
</organism>
<sequence length="1046" mass="118021">MRVRIRIRLAVVAIFVFATLLTASVALGLQYYFSQALAKSAAANLYTTSTSAIAHQFNANLDRTTGVVRLLSGNALLLNRDARDRQLRIFRRVLETNNVLYGIYIGRGDGSFLELINLNYHRSARDKLLAVPTDRWVVVEVKGNTELRWRHFTYLNEQWEVRASRREATDYDVRHRDWYKQALASATSFVSAPYLFAQLGIPGQTTAARVLDSDTVVAIDRTLETVSDTLRQQDLPAGSELYVYDTSGTLIASSLAATDSLAALPLPEFKLTSAEKKLVSQLPVLRVSNEMDWPPIDYAVLGEPRGYAIDVISLLGRMTGLRFTFVNGMSWPSLVQEFRNGNIDVLHPIGITEQNREWGEIVDSFLELPLALVTGQGHPPVHALAEMAGKQVAIPRGWAVADTLRQYFPTIEIIETDSPADSLRRVLDGEVVATLDNEPILRYVQSHYFIPDLRYHTDLDFSGHSMPDDMQMLVQPGEVALARLLNRAIAAIGEAQRNALSRKWLDPDLASAGGISGGTVPHAQLATAAADESLQARLLPARYRGQAWFTYVEPLLQLQEGNWYLGFLVPKQAVLGPFNEKVLFSILLTSVLLLLIVPFSWLFASPIVEPVKQLALENDKVRQREFENVGRCESRIQEIDELSDSMVSMVQAIQAHEAAQRELMDAFIRLIAQAIDDKSPYTGGHCARVPDLALMLAKRASASRLPAFRDFELRDEEEWREFRIAAWLHDCGKITTPEHVVDKGSKLETIYNRIHEVRTRFEVLWRDAEIHYLKQCLASPGDEPSHRDQLERSRKTLQDDFCFVAECNVGGEFMTDDARERLRDIAATTWQRHFDNRAGLSPVEELRQPAGNEPLPATEALLADRHEHIIPRTQSTRYPPKLGIDMDIPEHLYNLGELYNLSISRGTLTAEDRFKINEHMISTIRMLESLPFPDELGNVPRYASTHHETMKGTGYPRRLPGSELSIPERLLAVADVFEALTAADRPYKKAKPVSVAVDILHKMVEDDHIDRDSFELFIRERVYLQYAGKFLPPEQIDKVDEAKYLT</sequence>
<dbReference type="PROSITE" id="PS51832">
    <property type="entry name" value="HD_GYP"/>
    <property type="match status" value="1"/>
</dbReference>
<dbReference type="Gene3D" id="1.10.3210.10">
    <property type="entry name" value="Hypothetical protein af1432"/>
    <property type="match status" value="2"/>
</dbReference>
<dbReference type="Gene3D" id="3.30.450.20">
    <property type="entry name" value="PAS domain"/>
    <property type="match status" value="1"/>
</dbReference>
<dbReference type="Pfam" id="PF00497">
    <property type="entry name" value="SBP_bac_3"/>
    <property type="match status" value="1"/>
</dbReference>
<dbReference type="AlphaFoldDB" id="A0A5C8ZNE6"/>